<organism evidence="1 2">
    <name type="scientific">Aromia moschata</name>
    <dbReference type="NCBI Taxonomy" id="1265417"/>
    <lineage>
        <taxon>Eukaryota</taxon>
        <taxon>Metazoa</taxon>
        <taxon>Ecdysozoa</taxon>
        <taxon>Arthropoda</taxon>
        <taxon>Hexapoda</taxon>
        <taxon>Insecta</taxon>
        <taxon>Pterygota</taxon>
        <taxon>Neoptera</taxon>
        <taxon>Endopterygota</taxon>
        <taxon>Coleoptera</taxon>
        <taxon>Polyphaga</taxon>
        <taxon>Cucujiformia</taxon>
        <taxon>Chrysomeloidea</taxon>
        <taxon>Cerambycidae</taxon>
        <taxon>Cerambycinae</taxon>
        <taxon>Callichromatini</taxon>
        <taxon>Aromia</taxon>
    </lineage>
</organism>
<protein>
    <submittedName>
        <fullName evidence="1">Uncharacterized protein</fullName>
    </submittedName>
</protein>
<dbReference type="Proteomes" id="UP001162162">
    <property type="component" value="Unassembled WGS sequence"/>
</dbReference>
<dbReference type="EMBL" id="JAPWTK010000102">
    <property type="protein sequence ID" value="KAJ8950317.1"/>
    <property type="molecule type" value="Genomic_DNA"/>
</dbReference>
<evidence type="ECO:0000313" key="1">
    <source>
        <dbReference type="EMBL" id="KAJ8950317.1"/>
    </source>
</evidence>
<accession>A0AAV8YIK2</accession>
<name>A0AAV8YIK2_9CUCU</name>
<keyword evidence="2" id="KW-1185">Reference proteome</keyword>
<comment type="caution">
    <text evidence="1">The sequence shown here is derived from an EMBL/GenBank/DDBJ whole genome shotgun (WGS) entry which is preliminary data.</text>
</comment>
<proteinExistence type="predicted"/>
<sequence>MRNALGEYRLAVAKERERLKNKPFEDDYNFSEEKRTSVPRKQVIDKERENTPEADNNIKCTEGTEDCHEQSYRTPTDVLENQLCYRKYYETI</sequence>
<evidence type="ECO:0000313" key="2">
    <source>
        <dbReference type="Proteomes" id="UP001162162"/>
    </source>
</evidence>
<reference evidence="1" key="1">
    <citation type="journal article" date="2023" name="Insect Mol. Biol.">
        <title>Genome sequencing provides insights into the evolution of gene families encoding plant cell wall-degrading enzymes in longhorned beetles.</title>
        <authorList>
            <person name="Shin N.R."/>
            <person name="Okamura Y."/>
            <person name="Kirsch R."/>
            <person name="Pauchet Y."/>
        </authorList>
    </citation>
    <scope>NUCLEOTIDE SEQUENCE</scope>
    <source>
        <strain evidence="1">AMC_N1</strain>
    </source>
</reference>
<dbReference type="AlphaFoldDB" id="A0AAV8YIK2"/>
<gene>
    <name evidence="1" type="ORF">NQ318_021177</name>
</gene>